<dbReference type="AlphaFoldDB" id="B9SH47"/>
<keyword evidence="2" id="KW-1185">Reference proteome</keyword>
<organism evidence="1 2">
    <name type="scientific">Ricinus communis</name>
    <name type="common">Castor bean</name>
    <dbReference type="NCBI Taxonomy" id="3988"/>
    <lineage>
        <taxon>Eukaryota</taxon>
        <taxon>Viridiplantae</taxon>
        <taxon>Streptophyta</taxon>
        <taxon>Embryophyta</taxon>
        <taxon>Tracheophyta</taxon>
        <taxon>Spermatophyta</taxon>
        <taxon>Magnoliopsida</taxon>
        <taxon>eudicotyledons</taxon>
        <taxon>Gunneridae</taxon>
        <taxon>Pentapetalae</taxon>
        <taxon>rosids</taxon>
        <taxon>fabids</taxon>
        <taxon>Malpighiales</taxon>
        <taxon>Euphorbiaceae</taxon>
        <taxon>Acalyphoideae</taxon>
        <taxon>Acalypheae</taxon>
        <taxon>Ricinus</taxon>
    </lineage>
</organism>
<dbReference type="InParanoid" id="B9SH47"/>
<name>B9SH47_RICCO</name>
<dbReference type="EMBL" id="EQ973960">
    <property type="protein sequence ID" value="EEF37049.1"/>
    <property type="molecule type" value="Genomic_DNA"/>
</dbReference>
<protein>
    <submittedName>
        <fullName evidence="1">Uncharacterized protein</fullName>
    </submittedName>
</protein>
<evidence type="ECO:0000313" key="1">
    <source>
        <dbReference type="EMBL" id="EEF37049.1"/>
    </source>
</evidence>
<dbReference type="Proteomes" id="UP000008311">
    <property type="component" value="Unassembled WGS sequence"/>
</dbReference>
<reference evidence="2" key="1">
    <citation type="journal article" date="2010" name="Nat. Biotechnol.">
        <title>Draft genome sequence of the oilseed species Ricinus communis.</title>
        <authorList>
            <person name="Chan A.P."/>
            <person name="Crabtree J."/>
            <person name="Zhao Q."/>
            <person name="Lorenzi H."/>
            <person name="Orvis J."/>
            <person name="Puiu D."/>
            <person name="Melake-Berhan A."/>
            <person name="Jones K.M."/>
            <person name="Redman J."/>
            <person name="Chen G."/>
            <person name="Cahoon E.B."/>
            <person name="Gedil M."/>
            <person name="Stanke M."/>
            <person name="Haas B.J."/>
            <person name="Wortman J.R."/>
            <person name="Fraser-Liggett C.M."/>
            <person name="Ravel J."/>
            <person name="Rabinowicz P.D."/>
        </authorList>
    </citation>
    <scope>NUCLEOTIDE SEQUENCE [LARGE SCALE GENOMIC DNA]</scope>
    <source>
        <strain evidence="2">cv. Hale</strain>
    </source>
</reference>
<accession>B9SH47</accession>
<sequence>MMCVGETITGGLCGDKTVTSALCSGENISGAYAMTRLKLAHFATMRLAADMAGGKTGCW</sequence>
<proteinExistence type="predicted"/>
<gene>
    <name evidence="1" type="ORF">RCOM_1116490</name>
</gene>
<evidence type="ECO:0000313" key="2">
    <source>
        <dbReference type="Proteomes" id="UP000008311"/>
    </source>
</evidence>